<dbReference type="GO" id="GO:0008658">
    <property type="term" value="F:penicillin binding"/>
    <property type="evidence" value="ECO:0007669"/>
    <property type="project" value="InterPro"/>
</dbReference>
<protein>
    <submittedName>
        <fullName evidence="6">Peptidoglycan glycosyltransferase</fullName>
    </submittedName>
</protein>
<dbReference type="PANTHER" id="PTHR30627">
    <property type="entry name" value="PEPTIDOGLYCAN D,D-TRANSPEPTIDASE"/>
    <property type="match status" value="1"/>
</dbReference>
<accession>A0A0G1DH29</accession>
<comment type="subcellular location">
    <subcellularLocation>
        <location evidence="1">Membrane</location>
    </subcellularLocation>
</comment>
<dbReference type="InterPro" id="IPR001460">
    <property type="entry name" value="PCN-bd_Tpept"/>
</dbReference>
<dbReference type="Gene3D" id="3.40.710.10">
    <property type="entry name" value="DD-peptidase/beta-lactamase superfamily"/>
    <property type="match status" value="1"/>
</dbReference>
<evidence type="ECO:0000259" key="4">
    <source>
        <dbReference type="Pfam" id="PF00905"/>
    </source>
</evidence>
<sequence length="570" mass="62732">METRLRVVGLFFILAMFVLLVRLFYWQILRGKVLSAQARAQHVSGENIDAPRGDILARDGSWLAASSESWLVFASSEEIDRPIREIANLLAPLLIDEDDEEEDLLGVAMEIEGLLKGNNSLWIPLKKGVNSEIKKKIEELAVNGIHFEKQEARIYPEGSSAAQVMGFVGKDQDGSDRGYFGLEGFYDLTLSGKPGFVERESNPLGVPILSGRAKEITAIGGVSLHTHLDRSIQLLIEKKLAYAIETYGAVAGTIIVMDPKTGGILGMASSPSYDPGKYYEFGDEYFKNPAISDSFEPGSIFKPIVMASALDAGEVEPDTKCDICTEPYKVDKYVIRTWNNEYHPDSTMTEVLLHSDNVGMVFVGQKLGMDRMYDYLSAFGFGRATGIDLQGEVSAPLRKKDEWNIVDLSTASFGQGIAVTPIQMVKAMAIIANNGVEITPQVVDKLEFEGRDDDIDPEIGKRVISKKSVEKIKQMLVEASSHGEAQWTAIKDFKIAGKTGTAQIPVSGHYDEEKTIASFIGFAPADEPKFVMLVTLREPQSSPWAAETAAPLWFSIASDLFPYLGIHPER</sequence>
<dbReference type="AlphaFoldDB" id="A0A0G1DH29"/>
<dbReference type="GO" id="GO:0071555">
    <property type="term" value="P:cell wall organization"/>
    <property type="evidence" value="ECO:0007669"/>
    <property type="project" value="TreeGrafter"/>
</dbReference>
<feature type="domain" description="Penicillin-binding protein transpeptidase" evidence="4">
    <location>
        <begin position="252"/>
        <end position="550"/>
    </location>
</feature>
<organism evidence="6 7">
    <name type="scientific">Candidatus Woesebacteria bacterium GW2011_GWB1_43_14</name>
    <dbReference type="NCBI Taxonomy" id="1618578"/>
    <lineage>
        <taxon>Bacteria</taxon>
        <taxon>Candidatus Woeseibacteriota</taxon>
    </lineage>
</organism>
<keyword evidence="3" id="KW-0812">Transmembrane</keyword>
<dbReference type="Gene3D" id="3.90.1310.10">
    <property type="entry name" value="Penicillin-binding protein 2a (Domain 2)"/>
    <property type="match status" value="1"/>
</dbReference>
<feature type="transmembrane region" description="Helical" evidence="3">
    <location>
        <begin position="7"/>
        <end position="26"/>
    </location>
</feature>
<comment type="caution">
    <text evidence="6">The sequence shown here is derived from an EMBL/GenBank/DDBJ whole genome shotgun (WGS) entry which is preliminary data.</text>
</comment>
<dbReference type="GO" id="GO:0005886">
    <property type="term" value="C:plasma membrane"/>
    <property type="evidence" value="ECO:0007669"/>
    <property type="project" value="TreeGrafter"/>
</dbReference>
<evidence type="ECO:0000256" key="2">
    <source>
        <dbReference type="ARBA" id="ARBA00023136"/>
    </source>
</evidence>
<proteinExistence type="predicted"/>
<dbReference type="InterPro" id="IPR036138">
    <property type="entry name" value="PBP_dimer_sf"/>
</dbReference>
<reference evidence="6 7" key="1">
    <citation type="journal article" date="2015" name="Nature">
        <title>rRNA introns, odd ribosomes, and small enigmatic genomes across a large radiation of phyla.</title>
        <authorList>
            <person name="Brown C.T."/>
            <person name="Hug L.A."/>
            <person name="Thomas B.C."/>
            <person name="Sharon I."/>
            <person name="Castelle C.J."/>
            <person name="Singh A."/>
            <person name="Wilkins M.J."/>
            <person name="Williams K.H."/>
            <person name="Banfield J.F."/>
        </authorList>
    </citation>
    <scope>NUCLEOTIDE SEQUENCE [LARGE SCALE GENOMIC DNA]</scope>
</reference>
<evidence type="ECO:0000313" key="7">
    <source>
        <dbReference type="Proteomes" id="UP000034090"/>
    </source>
</evidence>
<dbReference type="Pfam" id="PF03717">
    <property type="entry name" value="PBP_dimer"/>
    <property type="match status" value="1"/>
</dbReference>
<evidence type="ECO:0000256" key="1">
    <source>
        <dbReference type="ARBA" id="ARBA00004370"/>
    </source>
</evidence>
<dbReference type="Pfam" id="PF00905">
    <property type="entry name" value="Transpeptidase"/>
    <property type="match status" value="1"/>
</dbReference>
<dbReference type="Proteomes" id="UP000034090">
    <property type="component" value="Unassembled WGS sequence"/>
</dbReference>
<evidence type="ECO:0000259" key="5">
    <source>
        <dbReference type="Pfam" id="PF03717"/>
    </source>
</evidence>
<dbReference type="Gene3D" id="3.30.450.330">
    <property type="match status" value="1"/>
</dbReference>
<dbReference type="PANTHER" id="PTHR30627:SF1">
    <property type="entry name" value="PEPTIDOGLYCAN D,D-TRANSPEPTIDASE FTSI"/>
    <property type="match status" value="1"/>
</dbReference>
<evidence type="ECO:0000256" key="3">
    <source>
        <dbReference type="SAM" id="Phobius"/>
    </source>
</evidence>
<evidence type="ECO:0000313" key="6">
    <source>
        <dbReference type="EMBL" id="KKS97155.1"/>
    </source>
</evidence>
<dbReference type="SUPFAM" id="SSF56519">
    <property type="entry name" value="Penicillin binding protein dimerisation domain"/>
    <property type="match status" value="1"/>
</dbReference>
<dbReference type="InterPro" id="IPR012338">
    <property type="entry name" value="Beta-lactam/transpept-like"/>
</dbReference>
<dbReference type="InterPro" id="IPR050515">
    <property type="entry name" value="Beta-lactam/transpept"/>
</dbReference>
<dbReference type="GO" id="GO:0016740">
    <property type="term" value="F:transferase activity"/>
    <property type="evidence" value="ECO:0007669"/>
    <property type="project" value="UniProtKB-KW"/>
</dbReference>
<keyword evidence="2 3" id="KW-0472">Membrane</keyword>
<dbReference type="EMBL" id="LCFQ01000013">
    <property type="protein sequence ID" value="KKS97155.1"/>
    <property type="molecule type" value="Genomic_DNA"/>
</dbReference>
<gene>
    <name evidence="6" type="ORF">UV74_C0013G0277</name>
</gene>
<name>A0A0G1DH29_9BACT</name>
<dbReference type="STRING" id="1618578.UV74_C0013G0277"/>
<keyword evidence="3" id="KW-1133">Transmembrane helix</keyword>
<dbReference type="InterPro" id="IPR005311">
    <property type="entry name" value="PBP_dimer"/>
</dbReference>
<feature type="domain" description="Penicillin-binding protein dimerisation" evidence="5">
    <location>
        <begin position="48"/>
        <end position="208"/>
    </location>
</feature>
<dbReference type="SUPFAM" id="SSF56601">
    <property type="entry name" value="beta-lactamase/transpeptidase-like"/>
    <property type="match status" value="1"/>
</dbReference>
<keyword evidence="6" id="KW-0808">Transferase</keyword>